<dbReference type="PANTHER" id="PTHR43364:SF6">
    <property type="entry name" value="OXIDOREDUCTASE-RELATED"/>
    <property type="match status" value="1"/>
</dbReference>
<dbReference type="SUPFAM" id="SSF51430">
    <property type="entry name" value="NAD(P)-linked oxidoreductase"/>
    <property type="match status" value="1"/>
</dbReference>
<keyword evidence="3" id="KW-1185">Reference proteome</keyword>
<dbReference type="PANTHER" id="PTHR43364">
    <property type="entry name" value="NADH-SPECIFIC METHYLGLYOXAL REDUCTASE-RELATED"/>
    <property type="match status" value="1"/>
</dbReference>
<protein>
    <recommendedName>
        <fullName evidence="1">NADP-dependent oxidoreductase domain-containing protein</fullName>
    </recommendedName>
</protein>
<dbReference type="InterPro" id="IPR036812">
    <property type="entry name" value="NAD(P)_OxRdtase_dom_sf"/>
</dbReference>
<dbReference type="Gene3D" id="3.20.20.100">
    <property type="entry name" value="NADP-dependent oxidoreductase domain"/>
    <property type="match status" value="1"/>
</dbReference>
<feature type="domain" description="NADP-dependent oxidoreductase" evidence="1">
    <location>
        <begin position="3"/>
        <end position="194"/>
    </location>
</feature>
<evidence type="ECO:0000313" key="3">
    <source>
        <dbReference type="Proteomes" id="UP001500166"/>
    </source>
</evidence>
<sequence length="202" mass="21663">MTQLEAVLAHADDPEVGAGEIAVALSAVAGRQEARQIGMSNFGHLRARDVADAALAQSLEPLGVIQEEFSLMARAFRGSALHDVAEEFGLSLMATGALAQGFLTGKFRGVIGRVGHRQKYATGRYADPRSHMILDRVQKIAEHHGVQMAAVSLAWVASHDFVATPVASVTSPQQLHAFEEAARLKLTETELRSLTDGYGQPH</sequence>
<evidence type="ECO:0000313" key="2">
    <source>
        <dbReference type="EMBL" id="GAA2119985.1"/>
    </source>
</evidence>
<dbReference type="Pfam" id="PF00248">
    <property type="entry name" value="Aldo_ket_red"/>
    <property type="match status" value="1"/>
</dbReference>
<name>A0ABN2Y2Q8_9MICC</name>
<proteinExistence type="predicted"/>
<dbReference type="Proteomes" id="UP001500166">
    <property type="component" value="Unassembled WGS sequence"/>
</dbReference>
<dbReference type="InterPro" id="IPR023210">
    <property type="entry name" value="NADP_OxRdtase_dom"/>
</dbReference>
<dbReference type="InterPro" id="IPR050523">
    <property type="entry name" value="AKR_Detox_Biosynth"/>
</dbReference>
<evidence type="ECO:0000259" key="1">
    <source>
        <dbReference type="Pfam" id="PF00248"/>
    </source>
</evidence>
<gene>
    <name evidence="2" type="ORF">GCM10009824_21280</name>
</gene>
<dbReference type="EMBL" id="BAAAQA010000022">
    <property type="protein sequence ID" value="GAA2119985.1"/>
    <property type="molecule type" value="Genomic_DNA"/>
</dbReference>
<organism evidence="2 3">
    <name type="scientific">Kocuria atrinae</name>
    <dbReference type="NCBI Taxonomy" id="592377"/>
    <lineage>
        <taxon>Bacteria</taxon>
        <taxon>Bacillati</taxon>
        <taxon>Actinomycetota</taxon>
        <taxon>Actinomycetes</taxon>
        <taxon>Micrococcales</taxon>
        <taxon>Micrococcaceae</taxon>
        <taxon>Kocuria</taxon>
    </lineage>
</organism>
<comment type="caution">
    <text evidence="2">The sequence shown here is derived from an EMBL/GenBank/DDBJ whole genome shotgun (WGS) entry which is preliminary data.</text>
</comment>
<accession>A0ABN2Y2Q8</accession>
<reference evidence="2 3" key="1">
    <citation type="journal article" date="2019" name="Int. J. Syst. Evol. Microbiol.">
        <title>The Global Catalogue of Microorganisms (GCM) 10K type strain sequencing project: providing services to taxonomists for standard genome sequencing and annotation.</title>
        <authorList>
            <consortium name="The Broad Institute Genomics Platform"/>
            <consortium name="The Broad Institute Genome Sequencing Center for Infectious Disease"/>
            <person name="Wu L."/>
            <person name="Ma J."/>
        </authorList>
    </citation>
    <scope>NUCLEOTIDE SEQUENCE [LARGE SCALE GENOMIC DNA]</scope>
    <source>
        <strain evidence="2 3">JCM 15914</strain>
    </source>
</reference>